<keyword evidence="2" id="KW-0489">Methyltransferase</keyword>
<evidence type="ECO:0000256" key="1">
    <source>
        <dbReference type="ARBA" id="ARBA00006594"/>
    </source>
</evidence>
<comment type="similarity">
    <text evidence="1">Belongs to the N(4)/N(6)-methyltransferase family.</text>
</comment>
<dbReference type="InterPro" id="IPR002052">
    <property type="entry name" value="DNA_methylase_N6_adenine_CS"/>
</dbReference>
<gene>
    <name evidence="6" type="ORF">LCGC14_2516100</name>
</gene>
<keyword evidence="4" id="KW-0472">Membrane</keyword>
<proteinExistence type="inferred from homology"/>
<dbReference type="InterPro" id="IPR002941">
    <property type="entry name" value="DNA_methylase_N4/N6"/>
</dbReference>
<dbReference type="Pfam" id="PF01555">
    <property type="entry name" value="N6_N4_Mtase"/>
    <property type="match status" value="1"/>
</dbReference>
<evidence type="ECO:0000256" key="4">
    <source>
        <dbReference type="SAM" id="Phobius"/>
    </source>
</evidence>
<dbReference type="PRINTS" id="PR00508">
    <property type="entry name" value="S21N4MTFRASE"/>
</dbReference>
<dbReference type="PANTHER" id="PTHR13370">
    <property type="entry name" value="RNA METHYLASE-RELATED"/>
    <property type="match status" value="1"/>
</dbReference>
<evidence type="ECO:0000259" key="5">
    <source>
        <dbReference type="Pfam" id="PF01555"/>
    </source>
</evidence>
<keyword evidence="4" id="KW-0812">Transmembrane</keyword>
<dbReference type="InterPro" id="IPR029063">
    <property type="entry name" value="SAM-dependent_MTases_sf"/>
</dbReference>
<evidence type="ECO:0000256" key="2">
    <source>
        <dbReference type="ARBA" id="ARBA00022603"/>
    </source>
</evidence>
<accession>A0A0F9D9C5</accession>
<evidence type="ECO:0000256" key="3">
    <source>
        <dbReference type="ARBA" id="ARBA00022679"/>
    </source>
</evidence>
<dbReference type="AlphaFoldDB" id="A0A0F9D9C5"/>
<keyword evidence="4" id="KW-1133">Transmembrane helix</keyword>
<reference evidence="6" key="1">
    <citation type="journal article" date="2015" name="Nature">
        <title>Complex archaea that bridge the gap between prokaryotes and eukaryotes.</title>
        <authorList>
            <person name="Spang A."/>
            <person name="Saw J.H."/>
            <person name="Jorgensen S.L."/>
            <person name="Zaremba-Niedzwiedzka K."/>
            <person name="Martijn J."/>
            <person name="Lind A.E."/>
            <person name="van Eijk R."/>
            <person name="Schleper C."/>
            <person name="Guy L."/>
            <person name="Ettema T.J."/>
        </authorList>
    </citation>
    <scope>NUCLEOTIDE SEQUENCE</scope>
</reference>
<dbReference type="GO" id="GO:0003677">
    <property type="term" value="F:DNA binding"/>
    <property type="evidence" value="ECO:0007669"/>
    <property type="project" value="InterPro"/>
</dbReference>
<dbReference type="EMBL" id="LAZR01040476">
    <property type="protein sequence ID" value="KKL14396.1"/>
    <property type="molecule type" value="Genomic_DNA"/>
</dbReference>
<dbReference type="GO" id="GO:0005737">
    <property type="term" value="C:cytoplasm"/>
    <property type="evidence" value="ECO:0007669"/>
    <property type="project" value="TreeGrafter"/>
</dbReference>
<sequence>MKAYYQDETVTIYHGDCREILPHLPKVDLVLADPPFNAGKVYGNGQHNDSMAKDDYLAWLASFFVLLPIAMTEGATAWVMNDTRWIGYCQTLLDQHLTFLNLIVWTYGNPTPASQRFAKTWRPILLYSKGEKPKHFESGAYPLSPHPQIYWNPSNTIGKLCHDVWPDIPKLVGGFMAQPEVLREKDGTFSHLAQMPVALAKRPISTASVTGDLILDPFMGSGTTLRAAKDLGRKAIGIEIEEKYCEIAAKRMSQSVMPL</sequence>
<name>A0A0F9D9C5_9ZZZZ</name>
<dbReference type="Gene3D" id="3.40.50.150">
    <property type="entry name" value="Vaccinia Virus protein VP39"/>
    <property type="match status" value="1"/>
</dbReference>
<dbReference type="GO" id="GO:0008170">
    <property type="term" value="F:N-methyltransferase activity"/>
    <property type="evidence" value="ECO:0007669"/>
    <property type="project" value="InterPro"/>
</dbReference>
<organism evidence="6">
    <name type="scientific">marine sediment metagenome</name>
    <dbReference type="NCBI Taxonomy" id="412755"/>
    <lineage>
        <taxon>unclassified sequences</taxon>
        <taxon>metagenomes</taxon>
        <taxon>ecological metagenomes</taxon>
    </lineage>
</organism>
<comment type="caution">
    <text evidence="6">The sequence shown here is derived from an EMBL/GenBank/DDBJ whole genome shotgun (WGS) entry which is preliminary data.</text>
</comment>
<dbReference type="PROSITE" id="PS00092">
    <property type="entry name" value="N6_MTASE"/>
    <property type="match status" value="1"/>
</dbReference>
<dbReference type="SUPFAM" id="SSF53335">
    <property type="entry name" value="S-adenosyl-L-methionine-dependent methyltransferases"/>
    <property type="match status" value="1"/>
</dbReference>
<protein>
    <recommendedName>
        <fullName evidence="5">DNA methylase N-4/N-6 domain-containing protein</fullName>
    </recommendedName>
</protein>
<keyword evidence="3" id="KW-0808">Transferase</keyword>
<feature type="transmembrane region" description="Helical" evidence="4">
    <location>
        <begin position="56"/>
        <end position="80"/>
    </location>
</feature>
<dbReference type="PANTHER" id="PTHR13370:SF3">
    <property type="entry name" value="TRNA (GUANINE(10)-N2)-METHYLTRANSFERASE HOMOLOG"/>
    <property type="match status" value="1"/>
</dbReference>
<dbReference type="GO" id="GO:0032259">
    <property type="term" value="P:methylation"/>
    <property type="evidence" value="ECO:0007669"/>
    <property type="project" value="UniProtKB-KW"/>
</dbReference>
<evidence type="ECO:0000313" key="6">
    <source>
        <dbReference type="EMBL" id="KKL14396.1"/>
    </source>
</evidence>
<feature type="domain" description="DNA methylase N-4/N-6" evidence="5">
    <location>
        <begin position="27"/>
        <end position="250"/>
    </location>
</feature>
<dbReference type="InterPro" id="IPR001091">
    <property type="entry name" value="RM_Methyltransferase"/>
</dbReference>